<proteinExistence type="predicted"/>
<gene>
    <name evidence="1" type="ORF">APZ42_006674</name>
</gene>
<sequence>MAILFFLYKKWGNLLLRKCFPPDKSFSCRCVDVHSTQTHL</sequence>
<organism evidence="1 2">
    <name type="scientific">Daphnia magna</name>
    <dbReference type="NCBI Taxonomy" id="35525"/>
    <lineage>
        <taxon>Eukaryota</taxon>
        <taxon>Metazoa</taxon>
        <taxon>Ecdysozoa</taxon>
        <taxon>Arthropoda</taxon>
        <taxon>Crustacea</taxon>
        <taxon>Branchiopoda</taxon>
        <taxon>Diplostraca</taxon>
        <taxon>Cladocera</taxon>
        <taxon>Anomopoda</taxon>
        <taxon>Daphniidae</taxon>
        <taxon>Daphnia</taxon>
    </lineage>
</organism>
<accession>A0A164FRL1</accession>
<protein>
    <submittedName>
        <fullName evidence="1">Uncharacterized protein</fullName>
    </submittedName>
</protein>
<comment type="caution">
    <text evidence="1">The sequence shown here is derived from an EMBL/GenBank/DDBJ whole genome shotgun (WGS) entry which is preliminary data.</text>
</comment>
<dbReference type="EMBL" id="LRGB01018507">
    <property type="protein sequence ID" value="KZR98081.1"/>
    <property type="molecule type" value="Genomic_DNA"/>
</dbReference>
<evidence type="ECO:0000313" key="1">
    <source>
        <dbReference type="EMBL" id="KZR98081.1"/>
    </source>
</evidence>
<dbReference type="Proteomes" id="UP000076858">
    <property type="component" value="Unassembled WGS sequence"/>
</dbReference>
<name>A0A164FRL1_9CRUS</name>
<evidence type="ECO:0000313" key="2">
    <source>
        <dbReference type="Proteomes" id="UP000076858"/>
    </source>
</evidence>
<dbReference type="AlphaFoldDB" id="A0A164FRL1"/>
<reference evidence="1 2" key="1">
    <citation type="submission" date="2016-03" db="EMBL/GenBank/DDBJ databases">
        <title>EvidentialGene: Evidence-directed Construction of Genes on Genomes.</title>
        <authorList>
            <person name="Gilbert D.G."/>
            <person name="Choi J.-H."/>
            <person name="Mockaitis K."/>
            <person name="Colbourne J."/>
            <person name="Pfrender M."/>
        </authorList>
    </citation>
    <scope>NUCLEOTIDE SEQUENCE [LARGE SCALE GENOMIC DNA]</scope>
    <source>
        <strain evidence="1 2">Xinb3</strain>
        <tissue evidence="1">Complete organism</tissue>
    </source>
</reference>
<keyword evidence="2" id="KW-1185">Reference proteome</keyword>